<evidence type="ECO:0000313" key="9">
    <source>
        <dbReference type="Proteomes" id="UP000708148"/>
    </source>
</evidence>
<dbReference type="Gene3D" id="3.40.50.10420">
    <property type="entry name" value="NagB/RpiA/CoA transferase-like"/>
    <property type="match status" value="1"/>
</dbReference>
<keyword evidence="9" id="KW-1185">Reference proteome</keyword>
<organism evidence="8 9">
    <name type="scientific">Ostreobium quekettii</name>
    <dbReference type="NCBI Taxonomy" id="121088"/>
    <lineage>
        <taxon>Eukaryota</taxon>
        <taxon>Viridiplantae</taxon>
        <taxon>Chlorophyta</taxon>
        <taxon>core chlorophytes</taxon>
        <taxon>Ulvophyceae</taxon>
        <taxon>TCBD clade</taxon>
        <taxon>Bryopsidales</taxon>
        <taxon>Ostreobineae</taxon>
        <taxon>Ostreobiaceae</taxon>
        <taxon>Ostreobium</taxon>
    </lineage>
</organism>
<comment type="catalytic activity">
    <reaction evidence="4 7">
        <text>(6S)-5-formyl-5,6,7,8-tetrahydrofolate + ATP = (6R)-5,10-methenyltetrahydrofolate + ADP + phosphate</text>
        <dbReference type="Rhea" id="RHEA:10488"/>
        <dbReference type="ChEBI" id="CHEBI:30616"/>
        <dbReference type="ChEBI" id="CHEBI:43474"/>
        <dbReference type="ChEBI" id="CHEBI:57455"/>
        <dbReference type="ChEBI" id="CHEBI:57457"/>
        <dbReference type="ChEBI" id="CHEBI:456216"/>
        <dbReference type="EC" id="6.3.3.2"/>
    </reaction>
</comment>
<keyword evidence="2 6" id="KW-0547">Nucleotide-binding</keyword>
<dbReference type="SUPFAM" id="SSF100950">
    <property type="entry name" value="NagB/RpiA/CoA transferase-like"/>
    <property type="match status" value="1"/>
</dbReference>
<dbReference type="EC" id="6.3.3.2" evidence="5 7"/>
<reference evidence="8" key="1">
    <citation type="submission" date="2020-12" db="EMBL/GenBank/DDBJ databases">
        <authorList>
            <person name="Iha C."/>
        </authorList>
    </citation>
    <scope>NUCLEOTIDE SEQUENCE</scope>
</reference>
<dbReference type="AlphaFoldDB" id="A0A8S1IMV4"/>
<evidence type="ECO:0000256" key="3">
    <source>
        <dbReference type="ARBA" id="ARBA00022840"/>
    </source>
</evidence>
<evidence type="ECO:0000256" key="2">
    <source>
        <dbReference type="ARBA" id="ARBA00022741"/>
    </source>
</evidence>
<dbReference type="PANTHER" id="PTHR23407">
    <property type="entry name" value="ATPASE INHIBITOR/5-FORMYLTETRAHYDROFOLATE CYCLO-LIGASE"/>
    <property type="match status" value="1"/>
</dbReference>
<dbReference type="GO" id="GO:0005524">
    <property type="term" value="F:ATP binding"/>
    <property type="evidence" value="ECO:0007669"/>
    <property type="project" value="UniProtKB-KW"/>
</dbReference>
<dbReference type="GO" id="GO:0030272">
    <property type="term" value="F:5-formyltetrahydrofolate cyclo-ligase activity"/>
    <property type="evidence" value="ECO:0007669"/>
    <property type="project" value="UniProtKB-EC"/>
</dbReference>
<gene>
    <name evidence="8" type="ORF">OSTQU699_LOCUS1568</name>
</gene>
<dbReference type="GO" id="GO:0009396">
    <property type="term" value="P:folic acid-containing compound biosynthetic process"/>
    <property type="evidence" value="ECO:0007669"/>
    <property type="project" value="TreeGrafter"/>
</dbReference>
<evidence type="ECO:0000256" key="4">
    <source>
        <dbReference type="ARBA" id="ARBA00036539"/>
    </source>
</evidence>
<dbReference type="Proteomes" id="UP000708148">
    <property type="component" value="Unassembled WGS sequence"/>
</dbReference>
<comment type="caution">
    <text evidence="8">The sequence shown here is derived from an EMBL/GenBank/DDBJ whole genome shotgun (WGS) entry which is preliminary data.</text>
</comment>
<evidence type="ECO:0000256" key="6">
    <source>
        <dbReference type="PIRSR" id="PIRSR006806-1"/>
    </source>
</evidence>
<evidence type="ECO:0000256" key="1">
    <source>
        <dbReference type="ARBA" id="ARBA00010638"/>
    </source>
</evidence>
<dbReference type="InterPro" id="IPR024185">
    <property type="entry name" value="FTHF_cligase-like_sf"/>
</dbReference>
<dbReference type="GO" id="GO:0035999">
    <property type="term" value="P:tetrahydrofolate interconversion"/>
    <property type="evidence" value="ECO:0007669"/>
    <property type="project" value="TreeGrafter"/>
</dbReference>
<dbReference type="GO" id="GO:0046872">
    <property type="term" value="F:metal ion binding"/>
    <property type="evidence" value="ECO:0007669"/>
    <property type="project" value="UniProtKB-KW"/>
</dbReference>
<dbReference type="InterPro" id="IPR037171">
    <property type="entry name" value="NagB/RpiA_transferase-like"/>
</dbReference>
<accession>A0A8S1IMV4</accession>
<dbReference type="InterPro" id="IPR002698">
    <property type="entry name" value="FTHF_cligase"/>
</dbReference>
<evidence type="ECO:0000313" key="8">
    <source>
        <dbReference type="EMBL" id="CAD7696207.1"/>
    </source>
</evidence>
<keyword evidence="7" id="KW-0460">Magnesium</keyword>
<sequence>MYVHCQKLNEVLTTGIVQAALSTGRRCYVPRVEDRQANMSFLKIVSMEDLQPAPPFGILEPQECEESGVPRENALQAEGPLDVLFMPGLAFDLQGGRLGRGGGYYDSFVTRCKLRAKEKGWAPPLLVALTFQCQMVEEVPMGGDDVHVDAVVTSEKIVWCSERGAAEGFGQ</sequence>
<keyword evidence="3 6" id="KW-0067">ATP-binding</keyword>
<dbReference type="GO" id="GO:0005739">
    <property type="term" value="C:mitochondrion"/>
    <property type="evidence" value="ECO:0007669"/>
    <property type="project" value="TreeGrafter"/>
</dbReference>
<evidence type="ECO:0000256" key="5">
    <source>
        <dbReference type="ARBA" id="ARBA00038966"/>
    </source>
</evidence>
<feature type="binding site" evidence="6">
    <location>
        <begin position="97"/>
        <end position="105"/>
    </location>
    <ligand>
        <name>ATP</name>
        <dbReference type="ChEBI" id="CHEBI:30616"/>
    </ligand>
</feature>
<dbReference type="OrthoDB" id="2015992at2759"/>
<dbReference type="PIRSF" id="PIRSF006806">
    <property type="entry name" value="FTHF_cligase"/>
    <property type="match status" value="1"/>
</dbReference>
<proteinExistence type="inferred from homology"/>
<feature type="binding site" evidence="6">
    <location>
        <position position="10"/>
    </location>
    <ligand>
        <name>substrate</name>
    </ligand>
</feature>
<comment type="cofactor">
    <cofactor evidence="7">
        <name>Mg(2+)</name>
        <dbReference type="ChEBI" id="CHEBI:18420"/>
    </cofactor>
</comment>
<comment type="similarity">
    <text evidence="1 7">Belongs to the 5-formyltetrahydrofolate cyclo-ligase family.</text>
</comment>
<dbReference type="EMBL" id="CAJHUC010000444">
    <property type="protein sequence ID" value="CAD7696207.1"/>
    <property type="molecule type" value="Genomic_DNA"/>
</dbReference>
<dbReference type="Pfam" id="PF01812">
    <property type="entry name" value="5-FTHF_cyc-lig"/>
    <property type="match status" value="1"/>
</dbReference>
<dbReference type="PANTHER" id="PTHR23407:SF1">
    <property type="entry name" value="5-FORMYLTETRAHYDROFOLATE CYCLO-LIGASE"/>
    <property type="match status" value="1"/>
</dbReference>
<protein>
    <recommendedName>
        <fullName evidence="5 7">5-formyltetrahydrofolate cyclo-ligase</fullName>
        <ecNumber evidence="5 7">6.3.3.2</ecNumber>
    </recommendedName>
</protein>
<dbReference type="NCBIfam" id="TIGR02727">
    <property type="entry name" value="MTHFS_bact"/>
    <property type="match status" value="1"/>
</dbReference>
<name>A0A8S1IMV4_9CHLO</name>
<evidence type="ECO:0000256" key="7">
    <source>
        <dbReference type="RuleBase" id="RU361279"/>
    </source>
</evidence>
<keyword evidence="7" id="KW-0479">Metal-binding</keyword>